<dbReference type="PROSITE" id="PS00108">
    <property type="entry name" value="PROTEIN_KINASE_ST"/>
    <property type="match status" value="1"/>
</dbReference>
<dbReference type="InterPro" id="IPR000719">
    <property type="entry name" value="Prot_kinase_dom"/>
</dbReference>
<reference evidence="7" key="1">
    <citation type="journal article" date="2021" name="Sci. Rep.">
        <title>Diploid genomic architecture of Nitzschia inconspicua, an elite biomass production diatom.</title>
        <authorList>
            <person name="Oliver A."/>
            <person name="Podell S."/>
            <person name="Pinowska A."/>
            <person name="Traller J.C."/>
            <person name="Smith S.R."/>
            <person name="McClure R."/>
            <person name="Beliaev A."/>
            <person name="Bohutskyi P."/>
            <person name="Hill E.A."/>
            <person name="Rabines A."/>
            <person name="Zheng H."/>
            <person name="Allen L.Z."/>
            <person name="Kuo A."/>
            <person name="Grigoriev I.V."/>
            <person name="Allen A.E."/>
            <person name="Hazlebeck D."/>
            <person name="Allen E.E."/>
        </authorList>
    </citation>
    <scope>NUCLEOTIDE SEQUENCE</scope>
    <source>
        <strain evidence="7">Hildebrandi</strain>
    </source>
</reference>
<evidence type="ECO:0000256" key="2">
    <source>
        <dbReference type="ARBA" id="ARBA00022840"/>
    </source>
</evidence>
<sequence>MKESQHNVPTKSNDAPLQSALESRLKPLSKELLHKWNESLVARSELGLFVNDSARGAKFDEVYSKQAILGEGGFAVVFRCQHWHTGNTYAVKEVVNADYEKTGEDLKEEIDALKQLRDTPYIVKLLDVFIAPDRSHLIMEEMRGGDLLAKLHEREVFTESEARRISRRLLEAISFCHKKRIAHRDIKPENILLQDPTDDTRIKLADFGCAKIVDGTKCLHTLCGSPQYVAPELYLSSVEGYDERCDLWSAGVVIYILLGGYAPFDAPNNDLPEVICDGFFEFHPLYWMGISTAPKHLISSLLVVEPDRRASLEEALDSTWLRRRDKESVMKYIDAGLNGSSTNTFDAWVRLQNESSCGSDFSFGQELVDFPYAEEAASNNAERPAPESRGGSHDSVGSLDVDDL</sequence>
<evidence type="ECO:0000256" key="3">
    <source>
        <dbReference type="PROSITE-ProRule" id="PRU10141"/>
    </source>
</evidence>
<accession>A0A9K3KSG0</accession>
<dbReference type="CDD" id="cd05117">
    <property type="entry name" value="STKc_CAMK"/>
    <property type="match status" value="1"/>
</dbReference>
<keyword evidence="7" id="KW-0418">Kinase</keyword>
<proteinExistence type="inferred from homology"/>
<feature type="binding site" evidence="3">
    <location>
        <position position="92"/>
    </location>
    <ligand>
        <name>ATP</name>
        <dbReference type="ChEBI" id="CHEBI:30616"/>
    </ligand>
</feature>
<protein>
    <submittedName>
        <fullName evidence="7">Serine/threonine protein kinase</fullName>
    </submittedName>
</protein>
<keyword evidence="2 3" id="KW-0067">ATP-binding</keyword>
<evidence type="ECO:0000313" key="7">
    <source>
        <dbReference type="EMBL" id="KAG7348474.1"/>
    </source>
</evidence>
<evidence type="ECO:0000313" key="8">
    <source>
        <dbReference type="Proteomes" id="UP000693970"/>
    </source>
</evidence>
<keyword evidence="8" id="KW-1185">Reference proteome</keyword>
<dbReference type="OrthoDB" id="40902at2759"/>
<dbReference type="PANTHER" id="PTHR24347">
    <property type="entry name" value="SERINE/THREONINE-PROTEIN KINASE"/>
    <property type="match status" value="1"/>
</dbReference>
<evidence type="ECO:0000256" key="1">
    <source>
        <dbReference type="ARBA" id="ARBA00022741"/>
    </source>
</evidence>
<dbReference type="PROSITE" id="PS00107">
    <property type="entry name" value="PROTEIN_KINASE_ATP"/>
    <property type="match status" value="1"/>
</dbReference>
<reference evidence="7" key="2">
    <citation type="submission" date="2021-04" db="EMBL/GenBank/DDBJ databases">
        <authorList>
            <person name="Podell S."/>
        </authorList>
    </citation>
    <scope>NUCLEOTIDE SEQUENCE</scope>
    <source>
        <strain evidence="7">Hildebrandi</strain>
    </source>
</reference>
<dbReference type="PROSITE" id="PS50011">
    <property type="entry name" value="PROTEIN_KINASE_DOM"/>
    <property type="match status" value="1"/>
</dbReference>
<dbReference type="GO" id="GO:0004674">
    <property type="term" value="F:protein serine/threonine kinase activity"/>
    <property type="evidence" value="ECO:0007669"/>
    <property type="project" value="UniProtKB-KW"/>
</dbReference>
<organism evidence="7 8">
    <name type="scientific">Nitzschia inconspicua</name>
    <dbReference type="NCBI Taxonomy" id="303405"/>
    <lineage>
        <taxon>Eukaryota</taxon>
        <taxon>Sar</taxon>
        <taxon>Stramenopiles</taxon>
        <taxon>Ochrophyta</taxon>
        <taxon>Bacillariophyta</taxon>
        <taxon>Bacillariophyceae</taxon>
        <taxon>Bacillariophycidae</taxon>
        <taxon>Bacillariales</taxon>
        <taxon>Bacillariaceae</taxon>
        <taxon>Nitzschia</taxon>
    </lineage>
</organism>
<dbReference type="Proteomes" id="UP000693970">
    <property type="component" value="Unassembled WGS sequence"/>
</dbReference>
<dbReference type="EMBL" id="JAGRRH010000020">
    <property type="protein sequence ID" value="KAG7348474.1"/>
    <property type="molecule type" value="Genomic_DNA"/>
</dbReference>
<name>A0A9K3KSG0_9STRA</name>
<dbReference type="AlphaFoldDB" id="A0A9K3KSG0"/>
<dbReference type="SMART" id="SM00220">
    <property type="entry name" value="S_TKc"/>
    <property type="match status" value="1"/>
</dbReference>
<keyword evidence="7" id="KW-0808">Transferase</keyword>
<dbReference type="Pfam" id="PF00069">
    <property type="entry name" value="Pkinase"/>
    <property type="match status" value="1"/>
</dbReference>
<dbReference type="FunFam" id="1.10.510.10:FF:000571">
    <property type="entry name" value="Maternal embryonic leucine zipper kinase"/>
    <property type="match status" value="1"/>
</dbReference>
<dbReference type="InterPro" id="IPR017441">
    <property type="entry name" value="Protein_kinase_ATP_BS"/>
</dbReference>
<comment type="similarity">
    <text evidence="4">Belongs to the protein kinase superfamily.</text>
</comment>
<feature type="region of interest" description="Disordered" evidence="5">
    <location>
        <begin position="374"/>
        <end position="404"/>
    </location>
</feature>
<dbReference type="InterPro" id="IPR008271">
    <property type="entry name" value="Ser/Thr_kinase_AS"/>
</dbReference>
<keyword evidence="4 7" id="KW-0723">Serine/threonine-protein kinase</keyword>
<comment type="caution">
    <text evidence="7">The sequence shown here is derived from an EMBL/GenBank/DDBJ whole genome shotgun (WGS) entry which is preliminary data.</text>
</comment>
<evidence type="ECO:0000256" key="4">
    <source>
        <dbReference type="RuleBase" id="RU000304"/>
    </source>
</evidence>
<feature type="domain" description="Protein kinase" evidence="6">
    <location>
        <begin position="63"/>
        <end position="321"/>
    </location>
</feature>
<keyword evidence="1 3" id="KW-0547">Nucleotide-binding</keyword>
<evidence type="ECO:0000256" key="5">
    <source>
        <dbReference type="SAM" id="MobiDB-lite"/>
    </source>
</evidence>
<dbReference type="GO" id="GO:0005524">
    <property type="term" value="F:ATP binding"/>
    <property type="evidence" value="ECO:0007669"/>
    <property type="project" value="UniProtKB-UniRule"/>
</dbReference>
<gene>
    <name evidence="7" type="ORF">IV203_017179</name>
</gene>
<evidence type="ECO:0000259" key="6">
    <source>
        <dbReference type="PROSITE" id="PS50011"/>
    </source>
</evidence>